<dbReference type="SUPFAM" id="SSF52540">
    <property type="entry name" value="P-loop containing nucleoside triphosphate hydrolases"/>
    <property type="match status" value="1"/>
</dbReference>
<gene>
    <name evidence="3" type="ORF">AB852_01755</name>
</gene>
<feature type="transmembrane region" description="Helical" evidence="1">
    <location>
        <begin position="135"/>
        <end position="157"/>
    </location>
</feature>
<keyword evidence="4" id="KW-1185">Reference proteome</keyword>
<dbReference type="EMBL" id="LFBV01000001">
    <property type="protein sequence ID" value="OKH95567.1"/>
    <property type="molecule type" value="Genomic_DNA"/>
</dbReference>
<reference evidence="3 4" key="1">
    <citation type="submission" date="2015-06" db="EMBL/GenBank/DDBJ databases">
        <title>Cloning and characterization of the uncialamcin biosynthetic gene cluster.</title>
        <authorList>
            <person name="Yan X."/>
            <person name="Huang T."/>
            <person name="Ge H."/>
            <person name="Shen B."/>
        </authorList>
    </citation>
    <scope>NUCLEOTIDE SEQUENCE [LARGE SCALE GENOMIC DNA]</scope>
    <source>
        <strain evidence="3 4">DCA2648</strain>
    </source>
</reference>
<keyword evidence="1" id="KW-0812">Transmembrane</keyword>
<dbReference type="AlphaFoldDB" id="A0A1Q4VCK7"/>
<keyword evidence="1" id="KW-0472">Membrane</keyword>
<feature type="domain" description="KAP NTPase" evidence="2">
    <location>
        <begin position="612"/>
        <end position="683"/>
    </location>
</feature>
<protein>
    <recommendedName>
        <fullName evidence="2">KAP NTPase domain-containing protein</fullName>
    </recommendedName>
</protein>
<evidence type="ECO:0000256" key="1">
    <source>
        <dbReference type="SAM" id="Phobius"/>
    </source>
</evidence>
<comment type="caution">
    <text evidence="3">The sequence shown here is derived from an EMBL/GenBank/DDBJ whole genome shotgun (WGS) entry which is preliminary data.</text>
</comment>
<evidence type="ECO:0000313" key="4">
    <source>
        <dbReference type="Proteomes" id="UP000186455"/>
    </source>
</evidence>
<feature type="transmembrane region" description="Helical" evidence="1">
    <location>
        <begin position="398"/>
        <end position="418"/>
    </location>
</feature>
<proteinExistence type="predicted"/>
<dbReference type="Pfam" id="PF07693">
    <property type="entry name" value="KAP_NTPase"/>
    <property type="match status" value="1"/>
</dbReference>
<accession>A0A1Q4VCK7</accession>
<evidence type="ECO:0000259" key="2">
    <source>
        <dbReference type="Pfam" id="PF07693"/>
    </source>
</evidence>
<sequence>MTQGTTTPVAGAAGTADVWAEPADRTRYEQAVRDGLAEPRIARRLGTRPAVTAENVEEAMLGEAHTAQVRRLCEESYTEYRAARDRHVRNARALRDEPVEWDVRSVVALGCFTLWVAHVLVVGTLVYDFSILRRLAAFASSMLVAVVVLTPPMLWVLRRPRSAANLERQFIALWQLTSRPWLAFRSTRLRRRWLDDLRQNAVRPVLPQVIDALLGDDPYSVLMPDNYKGLRAAQDRAYVVPGNAAAVLERKLSMLDGGTVALSGPRGVGKTTLLENAPGPDDFAVATHVPAAYTPHDFLLFVFTRVCERYIEREGHPVPEFTRLSGFVRTARRLRSRLRRATRSLFFALPAAALVVLGSYAAARSLWGRHRDKAGSWTETAAEWAGDLAVEVWRGQNLGMGLLVTAVGLVLWGSRGSAGWRRFLRTLPRYVLVGVAGVLLFGVPVSLFYDADLRHHFDALMGRDSFVVTQLVLFCGAVAVWAGGWTLDDLKVLGRKLPPHYLTTPLALVVGALFGWRLVRDGNGSALLTDDDNPTRLLCLVLGALFLRLGAWRVRPAEPPLVTECRDQLYRLRTVQTTTAAVAPGATQVASLLTTHTSSLSTVPPNFPELVSDFRELLADIAAQVHRAGHRTVISIDELDRLGTDAQALAFLGEVKAILGVPHVYFLLSVAEDVGAAFVRRGLPYRDATDSSLDDIVHVQPCTLAESRAIMDRRAPGLTPPGSAEVSPYVLLAHALSGGVVRDLIRYGRRIIEVRQRGGSVELSDISRRLILEELSDTLAGFRTLLGKHPWTAQSAAVLGRYRALTGQLRYRCGCRADAVTTALQAFASQPGLPYHPDEPAAESTQGLLHEASTYAYYGLTLLQVFSPEDFEDRRGRAFARSATYGDPHFLAEIRLELALSSYSVRPLVDLARHAWALPVMEDWPPAAAIPAPRGEPCALHPQD</sequence>
<keyword evidence="1" id="KW-1133">Transmembrane helix</keyword>
<dbReference type="Proteomes" id="UP000186455">
    <property type="component" value="Unassembled WGS sequence"/>
</dbReference>
<dbReference type="RefSeq" id="WP_073782880.1">
    <property type="nucleotide sequence ID" value="NZ_LFBV01000001.1"/>
</dbReference>
<evidence type="ECO:0000313" key="3">
    <source>
        <dbReference type="EMBL" id="OKH95567.1"/>
    </source>
</evidence>
<feature type="transmembrane region" description="Helical" evidence="1">
    <location>
        <begin position="345"/>
        <end position="363"/>
    </location>
</feature>
<feature type="transmembrane region" description="Helical" evidence="1">
    <location>
        <begin position="499"/>
        <end position="519"/>
    </location>
</feature>
<feature type="transmembrane region" description="Helical" evidence="1">
    <location>
        <begin position="469"/>
        <end position="487"/>
    </location>
</feature>
<dbReference type="InterPro" id="IPR011646">
    <property type="entry name" value="KAP_P-loop"/>
</dbReference>
<dbReference type="InterPro" id="IPR027417">
    <property type="entry name" value="P-loop_NTPase"/>
</dbReference>
<name>A0A1Q4VCK7_9ACTN</name>
<feature type="transmembrane region" description="Helical" evidence="1">
    <location>
        <begin position="430"/>
        <end position="449"/>
    </location>
</feature>
<organism evidence="3 4">
    <name type="scientific">Streptomyces uncialis</name>
    <dbReference type="NCBI Taxonomy" id="1048205"/>
    <lineage>
        <taxon>Bacteria</taxon>
        <taxon>Bacillati</taxon>
        <taxon>Actinomycetota</taxon>
        <taxon>Actinomycetes</taxon>
        <taxon>Kitasatosporales</taxon>
        <taxon>Streptomycetaceae</taxon>
        <taxon>Streptomyces</taxon>
    </lineage>
</organism>
<feature type="transmembrane region" description="Helical" evidence="1">
    <location>
        <begin position="106"/>
        <end position="129"/>
    </location>
</feature>